<keyword evidence="1" id="KW-0472">Membrane</keyword>
<dbReference type="Proteomes" id="UP000646911">
    <property type="component" value="Unassembled WGS sequence"/>
</dbReference>
<protein>
    <recommendedName>
        <fullName evidence="4">DUF1269 domain-containing protein</fullName>
    </recommendedName>
</protein>
<evidence type="ECO:0000313" key="3">
    <source>
        <dbReference type="Proteomes" id="UP000646911"/>
    </source>
</evidence>
<evidence type="ECO:0008006" key="4">
    <source>
        <dbReference type="Google" id="ProtNLM"/>
    </source>
</evidence>
<gene>
    <name evidence="2" type="ORF">H8L47_17885</name>
</gene>
<accession>A0ABR6ZCS7</accession>
<keyword evidence="1" id="KW-1133">Transmembrane helix</keyword>
<keyword evidence="1" id="KW-0812">Transmembrane</keyword>
<feature type="transmembrane region" description="Helical" evidence="1">
    <location>
        <begin position="98"/>
        <end position="119"/>
    </location>
</feature>
<dbReference type="EMBL" id="JACOFX010000010">
    <property type="protein sequence ID" value="MBC3909434.1"/>
    <property type="molecule type" value="Genomic_DNA"/>
</dbReference>
<dbReference type="RefSeq" id="WP_186954966.1">
    <property type="nucleotide sequence ID" value="NZ_JACOFX010000010.1"/>
</dbReference>
<sequence>MNPYLHHVSGFFAERGEAEATLSSLLLRGIPSGRMQIFDNTLAAPPTAALPPQPGPVAGSDKALKDILVSGAIGTAVGTGLGALAEVALVAANVSLFIASPLVAPLVMMGWGASIGGLLGATQGAFKKNTADASEADKAGADKQGWLSSLIDDAITSGQFVLVVQTNTEQETAIAQEVIEASVGVYKDDSIA</sequence>
<organism evidence="2 3">
    <name type="scientific">Undibacterium umbellatum</name>
    <dbReference type="NCBI Taxonomy" id="2762300"/>
    <lineage>
        <taxon>Bacteria</taxon>
        <taxon>Pseudomonadati</taxon>
        <taxon>Pseudomonadota</taxon>
        <taxon>Betaproteobacteria</taxon>
        <taxon>Burkholderiales</taxon>
        <taxon>Oxalobacteraceae</taxon>
        <taxon>Undibacterium</taxon>
    </lineage>
</organism>
<reference evidence="2 3" key="1">
    <citation type="submission" date="2020-08" db="EMBL/GenBank/DDBJ databases">
        <title>Novel species isolated from subtropical streams in China.</title>
        <authorList>
            <person name="Lu H."/>
        </authorList>
    </citation>
    <scope>NUCLEOTIDE SEQUENCE [LARGE SCALE GENOMIC DNA]</scope>
    <source>
        <strain evidence="2 3">NL8W</strain>
    </source>
</reference>
<evidence type="ECO:0000256" key="1">
    <source>
        <dbReference type="SAM" id="Phobius"/>
    </source>
</evidence>
<proteinExistence type="predicted"/>
<comment type="caution">
    <text evidence="2">The sequence shown here is derived from an EMBL/GenBank/DDBJ whole genome shotgun (WGS) entry which is preliminary data.</text>
</comment>
<name>A0ABR6ZCS7_9BURK</name>
<feature type="transmembrane region" description="Helical" evidence="1">
    <location>
        <begin position="67"/>
        <end position="92"/>
    </location>
</feature>
<keyword evidence="3" id="KW-1185">Reference proteome</keyword>
<evidence type="ECO:0000313" key="2">
    <source>
        <dbReference type="EMBL" id="MBC3909434.1"/>
    </source>
</evidence>